<dbReference type="AlphaFoldDB" id="A0A438ML21"/>
<organism evidence="1 2">
    <name type="scientific">Nonomuraea polychroma</name>
    <dbReference type="NCBI Taxonomy" id="46176"/>
    <lineage>
        <taxon>Bacteria</taxon>
        <taxon>Bacillati</taxon>
        <taxon>Actinomycetota</taxon>
        <taxon>Actinomycetes</taxon>
        <taxon>Streptosporangiales</taxon>
        <taxon>Streptosporangiaceae</taxon>
        <taxon>Nonomuraea</taxon>
    </lineage>
</organism>
<reference evidence="1 2" key="1">
    <citation type="submission" date="2019-01" db="EMBL/GenBank/DDBJ databases">
        <title>Sequencing the genomes of 1000 actinobacteria strains.</title>
        <authorList>
            <person name="Klenk H.-P."/>
        </authorList>
    </citation>
    <scope>NUCLEOTIDE SEQUENCE [LARGE SCALE GENOMIC DNA]</scope>
    <source>
        <strain evidence="1 2">DSM 43925</strain>
    </source>
</reference>
<name>A0A438ML21_9ACTN</name>
<comment type="caution">
    <text evidence="1">The sequence shown here is derived from an EMBL/GenBank/DDBJ whole genome shotgun (WGS) entry which is preliminary data.</text>
</comment>
<protein>
    <submittedName>
        <fullName evidence="1">Uncharacterized protein</fullName>
    </submittedName>
</protein>
<accession>A0A438ML21</accession>
<sequence>MHQWQPYVPQGLFCVAEASCCEEFILCQEGAEFFVRRQAADGTYEETARSPYSRAAKAWKDLAATHRHEARAAS</sequence>
<evidence type="ECO:0000313" key="2">
    <source>
        <dbReference type="Proteomes" id="UP000284824"/>
    </source>
</evidence>
<dbReference type="EMBL" id="SAUN01000001">
    <property type="protein sequence ID" value="RVX46450.1"/>
    <property type="molecule type" value="Genomic_DNA"/>
</dbReference>
<evidence type="ECO:0000313" key="1">
    <source>
        <dbReference type="EMBL" id="RVX46450.1"/>
    </source>
</evidence>
<dbReference type="Proteomes" id="UP000284824">
    <property type="component" value="Unassembled WGS sequence"/>
</dbReference>
<keyword evidence="2" id="KW-1185">Reference proteome</keyword>
<proteinExistence type="predicted"/>
<gene>
    <name evidence="1" type="ORF">EDD27_9335</name>
</gene>